<sequence>MERKRQDDAATTPPCYMGALPPTRPSTSEKASISPILEAVDRYKRGQFVPGGRLLKFHISELEYQELEEKLSEDLFFKAKISRDYFPSLRLFVLRIPSDIHERFLVRLHDEIRHQLRNLEGPSSSFAQEIEFIASTTFNPTRKGLGVHDPDGSFRHRSQRFPGVVTEVAYSQDHKKLPHLADEYILGSNLRVRALLGFDIQYKRKQALVSVWRPHAVQRDDREVWATAAETQVFRDDNGEPNLDPHAGLRVSLRDFASVEFCKKFENLEGSIFISCATLCTFLNEAEAKIDDESESEPDLELEFHASSSEEELNTDDERDMVRAEKHAEEKADRADPSFK</sequence>
<keyword evidence="3" id="KW-1185">Reference proteome</keyword>
<reference evidence="2 3" key="1">
    <citation type="submission" date="2016-03" db="EMBL/GenBank/DDBJ databases">
        <title>Draft genome sequence of the Fonsecaea monophora CBS 269.37.</title>
        <authorList>
            <person name="Bombassaro A."/>
            <person name="Vinicius W.A."/>
            <person name="De Hoog S."/>
            <person name="Sun J."/>
            <person name="Souza E.M."/>
            <person name="Raittz R.T."/>
            <person name="Costa F."/>
            <person name="Leao A.C."/>
            <person name="Tadra-Sfeir M.Z."/>
            <person name="Baura V."/>
            <person name="Balsanelli E."/>
            <person name="Pedrosa F.O."/>
            <person name="Moreno L.F."/>
            <person name="Steffens M.B."/>
            <person name="Xi L."/>
            <person name="Bocca A.L."/>
            <person name="Felipe M.S."/>
            <person name="Teixeira M."/>
            <person name="Telles Filho F.Q."/>
            <person name="Azevedo C.M."/>
            <person name="Gomes R."/>
            <person name="Vicente V.A."/>
        </authorList>
    </citation>
    <scope>NUCLEOTIDE SEQUENCE [LARGE SCALE GENOMIC DNA]</scope>
    <source>
        <strain evidence="2 3">CBS 269.37</strain>
    </source>
</reference>
<dbReference type="GeneID" id="34606874"/>
<dbReference type="OrthoDB" id="4363080at2759"/>
<proteinExistence type="predicted"/>
<dbReference type="Proteomes" id="UP000077002">
    <property type="component" value="Unassembled WGS sequence"/>
</dbReference>
<gene>
    <name evidence="2" type="ORF">AYO21_11787</name>
</gene>
<dbReference type="AlphaFoldDB" id="A0A177EQ52"/>
<evidence type="ECO:0000313" key="2">
    <source>
        <dbReference type="EMBL" id="OAG34067.1"/>
    </source>
</evidence>
<organism evidence="2 3">
    <name type="scientific">Fonsecaea monophora</name>
    <dbReference type="NCBI Taxonomy" id="254056"/>
    <lineage>
        <taxon>Eukaryota</taxon>
        <taxon>Fungi</taxon>
        <taxon>Dikarya</taxon>
        <taxon>Ascomycota</taxon>
        <taxon>Pezizomycotina</taxon>
        <taxon>Eurotiomycetes</taxon>
        <taxon>Chaetothyriomycetidae</taxon>
        <taxon>Chaetothyriales</taxon>
        <taxon>Herpotrichiellaceae</taxon>
        <taxon>Fonsecaea</taxon>
    </lineage>
</organism>
<name>A0A177EQ52_9EURO</name>
<evidence type="ECO:0000313" key="3">
    <source>
        <dbReference type="Proteomes" id="UP000077002"/>
    </source>
</evidence>
<evidence type="ECO:0000256" key="1">
    <source>
        <dbReference type="SAM" id="MobiDB-lite"/>
    </source>
</evidence>
<dbReference type="RefSeq" id="XP_022506019.1">
    <property type="nucleotide sequence ID" value="XM_022661670.1"/>
</dbReference>
<comment type="caution">
    <text evidence="2">The sequence shown here is derived from an EMBL/GenBank/DDBJ whole genome shotgun (WGS) entry which is preliminary data.</text>
</comment>
<protein>
    <submittedName>
        <fullName evidence="2">Uncharacterized protein</fullName>
    </submittedName>
</protein>
<feature type="region of interest" description="Disordered" evidence="1">
    <location>
        <begin position="1"/>
        <end position="30"/>
    </location>
</feature>
<feature type="compositionally biased region" description="Basic and acidic residues" evidence="1">
    <location>
        <begin position="320"/>
        <end position="340"/>
    </location>
</feature>
<accession>A0A177EQ52</accession>
<feature type="compositionally biased region" description="Acidic residues" evidence="1">
    <location>
        <begin position="292"/>
        <end position="301"/>
    </location>
</feature>
<feature type="region of interest" description="Disordered" evidence="1">
    <location>
        <begin position="290"/>
        <end position="340"/>
    </location>
</feature>
<dbReference type="EMBL" id="LVKK01000183">
    <property type="protein sequence ID" value="OAG34067.1"/>
    <property type="molecule type" value="Genomic_DNA"/>
</dbReference>
<feature type="compositionally biased region" description="Acidic residues" evidence="1">
    <location>
        <begin position="309"/>
        <end position="319"/>
    </location>
</feature>